<keyword evidence="5 9" id="KW-0560">Oxidoreductase</keyword>
<dbReference type="InterPro" id="IPR050479">
    <property type="entry name" value="CYP11_CYP27_families"/>
</dbReference>
<dbReference type="PROSITE" id="PS00086">
    <property type="entry name" value="CYTOCHROME_P450"/>
    <property type="match status" value="1"/>
</dbReference>
<dbReference type="PANTHER" id="PTHR24279">
    <property type="entry name" value="CYTOCHROME P450"/>
    <property type="match status" value="1"/>
</dbReference>
<accession>A0A068F562</accession>
<evidence type="ECO:0000256" key="2">
    <source>
        <dbReference type="ARBA" id="ARBA00010617"/>
    </source>
</evidence>
<keyword evidence="4 8" id="KW-0479">Metal-binding</keyword>
<evidence type="ECO:0000256" key="4">
    <source>
        <dbReference type="ARBA" id="ARBA00022723"/>
    </source>
</evidence>
<organism evidence="10">
    <name type="scientific">Calliphora stygia</name>
    <name type="common">Common brown blowfly</name>
    <dbReference type="NCBI Taxonomy" id="145453"/>
    <lineage>
        <taxon>Eukaryota</taxon>
        <taxon>Metazoa</taxon>
        <taxon>Ecdysozoa</taxon>
        <taxon>Arthropoda</taxon>
        <taxon>Hexapoda</taxon>
        <taxon>Insecta</taxon>
        <taxon>Pterygota</taxon>
        <taxon>Neoptera</taxon>
        <taxon>Endopterygota</taxon>
        <taxon>Diptera</taxon>
        <taxon>Brachycera</taxon>
        <taxon>Muscomorpha</taxon>
        <taxon>Oestroidea</taxon>
        <taxon>Calliphoridae</taxon>
        <taxon>Calliphorinae</taxon>
        <taxon>Calliphora</taxon>
    </lineage>
</organism>
<dbReference type="SUPFAM" id="SSF48264">
    <property type="entry name" value="Cytochrome P450"/>
    <property type="match status" value="1"/>
</dbReference>
<dbReference type="GO" id="GO:0004497">
    <property type="term" value="F:monooxygenase activity"/>
    <property type="evidence" value="ECO:0007669"/>
    <property type="project" value="UniProtKB-KW"/>
</dbReference>
<evidence type="ECO:0000256" key="6">
    <source>
        <dbReference type="ARBA" id="ARBA00023004"/>
    </source>
</evidence>
<dbReference type="CDD" id="cd11054">
    <property type="entry name" value="CYP24A1-like"/>
    <property type="match status" value="1"/>
</dbReference>
<evidence type="ECO:0000256" key="3">
    <source>
        <dbReference type="ARBA" id="ARBA00022617"/>
    </source>
</evidence>
<comment type="similarity">
    <text evidence="2 9">Belongs to the cytochrome P450 family.</text>
</comment>
<dbReference type="InterPro" id="IPR017972">
    <property type="entry name" value="Cyt_P450_CS"/>
</dbReference>
<evidence type="ECO:0000256" key="1">
    <source>
        <dbReference type="ARBA" id="ARBA00001971"/>
    </source>
</evidence>
<dbReference type="InterPro" id="IPR002401">
    <property type="entry name" value="Cyt_P450_E_grp-I"/>
</dbReference>
<name>A0A068F562_CALSG</name>
<keyword evidence="6 8" id="KW-0408">Iron</keyword>
<comment type="cofactor">
    <cofactor evidence="1 8">
        <name>heme</name>
        <dbReference type="ChEBI" id="CHEBI:30413"/>
    </cofactor>
</comment>
<dbReference type="InterPro" id="IPR001128">
    <property type="entry name" value="Cyt_P450"/>
</dbReference>
<dbReference type="Pfam" id="PF00067">
    <property type="entry name" value="p450"/>
    <property type="match status" value="1"/>
</dbReference>
<dbReference type="PRINTS" id="PR00385">
    <property type="entry name" value="P450"/>
</dbReference>
<dbReference type="PRINTS" id="PR00463">
    <property type="entry name" value="EP450I"/>
</dbReference>
<proteinExistence type="evidence at transcript level"/>
<evidence type="ECO:0000256" key="7">
    <source>
        <dbReference type="ARBA" id="ARBA00023033"/>
    </source>
</evidence>
<gene>
    <name evidence="10" type="primary">Cyp6</name>
</gene>
<evidence type="ECO:0000256" key="9">
    <source>
        <dbReference type="RuleBase" id="RU000461"/>
    </source>
</evidence>
<feature type="binding site" description="axial binding residue" evidence="8">
    <location>
        <position position="469"/>
    </location>
    <ligand>
        <name>heme</name>
        <dbReference type="ChEBI" id="CHEBI:30413"/>
    </ligand>
    <ligandPart>
        <name>Fe</name>
        <dbReference type="ChEBI" id="CHEBI:18248"/>
    </ligandPart>
</feature>
<dbReference type="FunFam" id="1.10.630.10:FF:000006">
    <property type="entry name" value="Cytochrome P450 302a1, mitochondrial"/>
    <property type="match status" value="1"/>
</dbReference>
<dbReference type="GO" id="GO:0020037">
    <property type="term" value="F:heme binding"/>
    <property type="evidence" value="ECO:0007669"/>
    <property type="project" value="InterPro"/>
</dbReference>
<dbReference type="InterPro" id="IPR036396">
    <property type="entry name" value="Cyt_P450_sf"/>
</dbReference>
<dbReference type="PANTHER" id="PTHR24279:SF120">
    <property type="entry name" value="CYTOCHROME P450"/>
    <property type="match status" value="1"/>
</dbReference>
<evidence type="ECO:0000256" key="5">
    <source>
        <dbReference type="ARBA" id="ARBA00023002"/>
    </source>
</evidence>
<sequence>MFARNLTVQTTTTTTQLKQNLFLLGRLLRTQSTVAANYDKALDYEAIPRPSTLSYLRDFMPGGQFQDVSFFDYAVEMRKRYGDIFVLPGLFGKPDMVMVFNTKDIESVYRNEGQWPQRQGFESVKHFRENIKGDFFKQTIGLPVAQGEQWGKMRSAINPVLMKPQNLTMYLKPLQEINDEFIARIKEIRDPKTQEVPDNFDNELNRLAFESISLVALNRRLGLISRARNNPEAELLIKSTRLNFDYTYKLDIQPSMWKIIRTPTYYKNMKVQEDLFRITLNYINETLKDIEEKQKKGNNNEEIYSVLEKLLVIDKKLAVVTAIDMLIAGVDTTSVTLMAILLCLSKNPEKQLKLREEIFKVMPTKDTVLNESNTKHLPYLRAVIKETLRYYPNGTGSFRNPVQDVILSGYKIPKGSNVIMNFNTLLKDDAFFPQADKFLPERWLRDANNKKDKVDPFSYLPFGVGPRICVGKRLAELEMEVVIMKLLRNFEVEFHYDASKPFKANFVNMPGIPMRFTFKDIDH</sequence>
<dbReference type="EMBL" id="KJ702219">
    <property type="protein sequence ID" value="AID61373.1"/>
    <property type="molecule type" value="mRNA"/>
</dbReference>
<dbReference type="GO" id="GO:0005506">
    <property type="term" value="F:iron ion binding"/>
    <property type="evidence" value="ECO:0007669"/>
    <property type="project" value="InterPro"/>
</dbReference>
<evidence type="ECO:0000256" key="8">
    <source>
        <dbReference type="PIRSR" id="PIRSR602401-1"/>
    </source>
</evidence>
<dbReference type="AlphaFoldDB" id="A0A068F562"/>
<keyword evidence="3 8" id="KW-0349">Heme</keyword>
<protein>
    <submittedName>
        <fullName evidence="10">Cytochrome P450</fullName>
    </submittedName>
</protein>
<evidence type="ECO:0000313" key="10">
    <source>
        <dbReference type="EMBL" id="AID61373.1"/>
    </source>
</evidence>
<reference evidence="10" key="1">
    <citation type="journal article" date="2015" name="BMC Genomics">
        <title>Chemosensory genes identified in the antennal transcriptome of the blowfly Calliphora stygia.</title>
        <authorList>
            <person name="Leitch O.J."/>
            <person name="Papanicolaou A."/>
            <person name="Lennard C."/>
            <person name="Kirkbride K.P."/>
            <person name="Anderson A."/>
        </authorList>
    </citation>
    <scope>NUCLEOTIDE SEQUENCE</scope>
</reference>
<dbReference type="GO" id="GO:0016705">
    <property type="term" value="F:oxidoreductase activity, acting on paired donors, with incorporation or reduction of molecular oxygen"/>
    <property type="evidence" value="ECO:0007669"/>
    <property type="project" value="InterPro"/>
</dbReference>
<dbReference type="Gene3D" id="1.10.630.10">
    <property type="entry name" value="Cytochrome P450"/>
    <property type="match status" value="1"/>
</dbReference>
<keyword evidence="7 9" id="KW-0503">Monooxygenase</keyword>